<dbReference type="Proteomes" id="UP001530400">
    <property type="component" value="Unassembled WGS sequence"/>
</dbReference>
<evidence type="ECO:0000256" key="1">
    <source>
        <dbReference type="SAM" id="MobiDB-lite"/>
    </source>
</evidence>
<gene>
    <name evidence="3" type="ORF">ACHAWO_005996</name>
</gene>
<keyword evidence="4" id="KW-1185">Reference proteome</keyword>
<feature type="transmembrane region" description="Helical" evidence="2">
    <location>
        <begin position="69"/>
        <end position="86"/>
    </location>
</feature>
<accession>A0ABD3N8R6</accession>
<reference evidence="3 4" key="1">
    <citation type="submission" date="2024-10" db="EMBL/GenBank/DDBJ databases">
        <title>Updated reference genomes for cyclostephanoid diatoms.</title>
        <authorList>
            <person name="Roberts W.R."/>
            <person name="Alverson A.J."/>
        </authorList>
    </citation>
    <scope>NUCLEOTIDE SEQUENCE [LARGE SCALE GENOMIC DNA]</scope>
    <source>
        <strain evidence="3 4">AJA010-31</strain>
    </source>
</reference>
<sequence length="223" mass="26129">MSTTHSRPRTSARSKLYERYDVEIQTTQEPSSRKWLNEDEPPKEIPLEDRTNLELIFMIFKTLSWRTKLIATLVIVMALSVSIRIIKRSKVQPQPTIIEEKRWMPADSHARCNPFAEDTACAMEGVLEIKRIGSGGRQKDDEEQWVQELLKQEHLQNDLDRHQHIENEQQTIPMSEIHSDNNMQPQHNQQQQQQGDTSINNDEQQQQQQQQTGEDLIMYDDVV</sequence>
<keyword evidence="2" id="KW-0472">Membrane</keyword>
<dbReference type="AlphaFoldDB" id="A0ABD3N8R6"/>
<evidence type="ECO:0000256" key="2">
    <source>
        <dbReference type="SAM" id="Phobius"/>
    </source>
</evidence>
<keyword evidence="2" id="KW-0812">Transmembrane</keyword>
<evidence type="ECO:0000313" key="3">
    <source>
        <dbReference type="EMBL" id="KAL3772337.1"/>
    </source>
</evidence>
<proteinExistence type="predicted"/>
<comment type="caution">
    <text evidence="3">The sequence shown here is derived from an EMBL/GenBank/DDBJ whole genome shotgun (WGS) entry which is preliminary data.</text>
</comment>
<dbReference type="EMBL" id="JALLPJ020001268">
    <property type="protein sequence ID" value="KAL3772337.1"/>
    <property type="molecule type" value="Genomic_DNA"/>
</dbReference>
<feature type="compositionally biased region" description="Low complexity" evidence="1">
    <location>
        <begin position="181"/>
        <end position="194"/>
    </location>
</feature>
<protein>
    <submittedName>
        <fullName evidence="3">Uncharacterized protein</fullName>
    </submittedName>
</protein>
<organism evidence="3 4">
    <name type="scientific">Cyclotella atomus</name>
    <dbReference type="NCBI Taxonomy" id="382360"/>
    <lineage>
        <taxon>Eukaryota</taxon>
        <taxon>Sar</taxon>
        <taxon>Stramenopiles</taxon>
        <taxon>Ochrophyta</taxon>
        <taxon>Bacillariophyta</taxon>
        <taxon>Coscinodiscophyceae</taxon>
        <taxon>Thalassiosirophycidae</taxon>
        <taxon>Stephanodiscales</taxon>
        <taxon>Stephanodiscaceae</taxon>
        <taxon>Cyclotella</taxon>
    </lineage>
</organism>
<keyword evidence="2" id="KW-1133">Transmembrane helix</keyword>
<evidence type="ECO:0000313" key="4">
    <source>
        <dbReference type="Proteomes" id="UP001530400"/>
    </source>
</evidence>
<name>A0ABD3N8R6_9STRA</name>
<feature type="region of interest" description="Disordered" evidence="1">
    <location>
        <begin position="178"/>
        <end position="223"/>
    </location>
</feature>